<feature type="non-terminal residue" evidence="2">
    <location>
        <position position="1"/>
    </location>
</feature>
<dbReference type="InterPro" id="IPR032675">
    <property type="entry name" value="LRR_dom_sf"/>
</dbReference>
<protein>
    <recommendedName>
        <fullName evidence="1">F-box domain-containing protein</fullName>
    </recommendedName>
</protein>
<dbReference type="InterPro" id="IPR053781">
    <property type="entry name" value="F-box_AtFBL13-like"/>
</dbReference>
<feature type="domain" description="F-box" evidence="1">
    <location>
        <begin position="17"/>
        <end position="70"/>
    </location>
</feature>
<dbReference type="AlphaFoldDB" id="A0AA38SHW8"/>
<accession>A0AA38SHW8</accession>
<keyword evidence="3" id="KW-1185">Reference proteome</keyword>
<dbReference type="PANTHER" id="PTHR32212:SF461">
    <property type="entry name" value="F-BOX DOMAIN-CONTAINING PROTEIN"/>
    <property type="match status" value="1"/>
</dbReference>
<dbReference type="SMART" id="SM00256">
    <property type="entry name" value="FBOX"/>
    <property type="match status" value="1"/>
</dbReference>
<dbReference type="PROSITE" id="PS50181">
    <property type="entry name" value="FBOX"/>
    <property type="match status" value="1"/>
</dbReference>
<dbReference type="Proteomes" id="UP001172457">
    <property type="component" value="Unassembled WGS sequence"/>
</dbReference>
<dbReference type="EMBL" id="JARYMX010000035">
    <property type="protein sequence ID" value="KAJ9536311.1"/>
    <property type="molecule type" value="Genomic_DNA"/>
</dbReference>
<name>A0AA38SHW8_9ASTR</name>
<proteinExistence type="predicted"/>
<gene>
    <name evidence="2" type="ORF">OSB04_un000520</name>
</gene>
<dbReference type="Pfam" id="PF00646">
    <property type="entry name" value="F-box"/>
    <property type="match status" value="1"/>
</dbReference>
<sequence>MDVVHDDTTSINEEEKEDRISNLPDDIVHRILSFLDMKHAIQTSTLSKKWKRVWTSMSHLNLSNQTFGTFPQFSKFVRKALSRRNHHTEVSAVKLSFTGTAYNFAPVVKRIVKYAYVHNVRHVTMMWFSPGRIYHGFPECIFSSPTLKHLTLAMNERSRYPGSIPKLAWDFPALETLSLSNLRLGDYACKSVDLFSKCVNLKDLTLHQSSMSCVELINVCAPQLRNLTITDPYHFPKVFNVVAPQLKNLTASVSTRLNFHGFNFLQLSTEGLNSLEKVNLTMSTSMYIQEIYVPKLLDLFQKLRSAKFLILDLYIIHTLSLGLDQLLREPCPFNSLKCLKIDTLKQDCIAEVSAEVRDYFLESSSSAAFIVDIP</sequence>
<dbReference type="Gene3D" id="1.20.1280.50">
    <property type="match status" value="1"/>
</dbReference>
<dbReference type="PANTHER" id="PTHR32212">
    <property type="entry name" value="CYCLIN-LIKE F-BOX"/>
    <property type="match status" value="1"/>
</dbReference>
<dbReference type="CDD" id="cd22160">
    <property type="entry name" value="F-box_AtFBL13-like"/>
    <property type="match status" value="1"/>
</dbReference>
<dbReference type="SUPFAM" id="SSF52047">
    <property type="entry name" value="RNI-like"/>
    <property type="match status" value="1"/>
</dbReference>
<evidence type="ECO:0000259" key="1">
    <source>
        <dbReference type="PROSITE" id="PS50181"/>
    </source>
</evidence>
<reference evidence="2" key="1">
    <citation type="submission" date="2023-03" db="EMBL/GenBank/DDBJ databases">
        <title>Chromosome-scale reference genome and RAD-based genetic map of yellow starthistle (Centaurea solstitialis) reveal putative structural variation and QTLs associated with invader traits.</title>
        <authorList>
            <person name="Reatini B."/>
            <person name="Cang F.A."/>
            <person name="Jiang Q."/>
            <person name="Mckibben M.T.W."/>
            <person name="Barker M.S."/>
            <person name="Rieseberg L.H."/>
            <person name="Dlugosch K.M."/>
        </authorList>
    </citation>
    <scope>NUCLEOTIDE SEQUENCE</scope>
    <source>
        <strain evidence="2">CAN-66</strain>
        <tissue evidence="2">Leaf</tissue>
    </source>
</reference>
<organism evidence="2 3">
    <name type="scientific">Centaurea solstitialis</name>
    <name type="common">yellow star-thistle</name>
    <dbReference type="NCBI Taxonomy" id="347529"/>
    <lineage>
        <taxon>Eukaryota</taxon>
        <taxon>Viridiplantae</taxon>
        <taxon>Streptophyta</taxon>
        <taxon>Embryophyta</taxon>
        <taxon>Tracheophyta</taxon>
        <taxon>Spermatophyta</taxon>
        <taxon>Magnoliopsida</taxon>
        <taxon>eudicotyledons</taxon>
        <taxon>Gunneridae</taxon>
        <taxon>Pentapetalae</taxon>
        <taxon>asterids</taxon>
        <taxon>campanulids</taxon>
        <taxon>Asterales</taxon>
        <taxon>Asteraceae</taxon>
        <taxon>Carduoideae</taxon>
        <taxon>Cardueae</taxon>
        <taxon>Centaureinae</taxon>
        <taxon>Centaurea</taxon>
    </lineage>
</organism>
<dbReference type="Gene3D" id="3.80.10.10">
    <property type="entry name" value="Ribonuclease Inhibitor"/>
    <property type="match status" value="1"/>
</dbReference>
<comment type="caution">
    <text evidence="2">The sequence shown here is derived from an EMBL/GenBank/DDBJ whole genome shotgun (WGS) entry which is preliminary data.</text>
</comment>
<evidence type="ECO:0000313" key="3">
    <source>
        <dbReference type="Proteomes" id="UP001172457"/>
    </source>
</evidence>
<dbReference type="InterPro" id="IPR001810">
    <property type="entry name" value="F-box_dom"/>
</dbReference>
<evidence type="ECO:0000313" key="2">
    <source>
        <dbReference type="EMBL" id="KAJ9536311.1"/>
    </source>
</evidence>